<dbReference type="PANTHER" id="PTHR11562:SF17">
    <property type="entry name" value="RE54080P-RELATED"/>
    <property type="match status" value="1"/>
</dbReference>
<proteinExistence type="predicted"/>
<name>F2IF06_FLUTR</name>
<dbReference type="GO" id="GO:0005385">
    <property type="term" value="F:zinc ion transmembrane transporter activity"/>
    <property type="evidence" value="ECO:0007669"/>
    <property type="project" value="TreeGrafter"/>
</dbReference>
<dbReference type="AlphaFoldDB" id="F2IF06"/>
<evidence type="ECO:0000256" key="3">
    <source>
        <dbReference type="ARBA" id="ARBA00022906"/>
    </source>
</evidence>
<keyword evidence="3" id="KW-0813">Transport</keyword>
<keyword evidence="9" id="KW-1185">Reference proteome</keyword>
<dbReference type="GO" id="GO:0046872">
    <property type="term" value="F:metal ion binding"/>
    <property type="evidence" value="ECO:0007669"/>
    <property type="project" value="InterPro"/>
</dbReference>
<dbReference type="InterPro" id="IPR058533">
    <property type="entry name" value="Cation_efflux_TM"/>
</dbReference>
<protein>
    <submittedName>
        <fullName evidence="8">Cation efflux protein</fullName>
    </submittedName>
</protein>
<dbReference type="EMBL" id="CP002542">
    <property type="protein sequence ID" value="AEA42471.1"/>
    <property type="molecule type" value="Genomic_DNA"/>
</dbReference>
<dbReference type="SUPFAM" id="SSF55008">
    <property type="entry name" value="HMA, heavy metal-associated domain"/>
    <property type="match status" value="1"/>
</dbReference>
<feature type="transmembrane region" description="Helical" evidence="6">
    <location>
        <begin position="88"/>
        <end position="109"/>
    </location>
</feature>
<dbReference type="STRING" id="755732.Fluta_0465"/>
<dbReference type="RefSeq" id="WP_013685245.1">
    <property type="nucleotide sequence ID" value="NC_015321.1"/>
</dbReference>
<dbReference type="eggNOG" id="COG1230">
    <property type="taxonomic scope" value="Bacteria"/>
</dbReference>
<dbReference type="GO" id="GO:0005886">
    <property type="term" value="C:plasma membrane"/>
    <property type="evidence" value="ECO:0007669"/>
    <property type="project" value="TreeGrafter"/>
</dbReference>
<dbReference type="Gene3D" id="1.20.1510.10">
    <property type="entry name" value="Cation efflux protein transmembrane domain"/>
    <property type="match status" value="1"/>
</dbReference>
<feature type="transmembrane region" description="Helical" evidence="6">
    <location>
        <begin position="243"/>
        <end position="264"/>
    </location>
</feature>
<dbReference type="OrthoDB" id="9799649at2"/>
<evidence type="ECO:0000256" key="2">
    <source>
        <dbReference type="ARBA" id="ARBA00022692"/>
    </source>
</evidence>
<keyword evidence="5 6" id="KW-0472">Membrane</keyword>
<feature type="domain" description="Cation efflux protein transmembrane" evidence="7">
    <location>
        <begin position="89"/>
        <end position="262"/>
    </location>
</feature>
<sequence>MKKSTFAITQMDCSSEEQMIKMKLGDFQNIIKLEFDLPARKLIVFHSDEITLIHKAIDELNLNASLISTEDSEELVNLSEDHGKERKLLWIVLAVNFSMFVLEIIMGFIANSMGLIADSLDMLADAFVYALSLYAVGRLSSTKKQIAKISGYLQLLLAGFGILETIRRFVNVEEVPGFQSMIVISSIALLGNAISLYVLQKSKSKEAHMQASIIFTNNDVLVNIGVIIAGVLVYFTNTKLPDLIVGGIVFLFVARGAFSILKLAR</sequence>
<reference evidence="9" key="2">
    <citation type="submission" date="2011-02" db="EMBL/GenBank/DDBJ databases">
        <title>The complete genome of Fluviicola taffensis DSM 16823.</title>
        <authorList>
            <consortium name="US DOE Joint Genome Institute (JGI-PGF)"/>
            <person name="Lucas S."/>
            <person name="Copeland A."/>
            <person name="Lapidus A."/>
            <person name="Bruce D."/>
            <person name="Goodwin L."/>
            <person name="Pitluck S."/>
            <person name="Kyrpides N."/>
            <person name="Mavromatis K."/>
            <person name="Ivanova N."/>
            <person name="Mikhailova N."/>
            <person name="Pagani I."/>
            <person name="Chertkov O."/>
            <person name="Detter J.C."/>
            <person name="Han C."/>
            <person name="Tapia R."/>
            <person name="Land M."/>
            <person name="Hauser L."/>
            <person name="Markowitz V."/>
            <person name="Cheng J.-F."/>
            <person name="Hugenholtz P."/>
            <person name="Woyke T."/>
            <person name="Wu D."/>
            <person name="Tindall B."/>
            <person name="Pomrenke H.G."/>
            <person name="Brambilla E."/>
            <person name="Klenk H.-P."/>
            <person name="Eisen J.A."/>
        </authorList>
    </citation>
    <scope>NUCLEOTIDE SEQUENCE [LARGE SCALE GENOMIC DNA]</scope>
    <source>
        <strain evidence="9">DSM 16823 / RW262 / RW262</strain>
    </source>
</reference>
<evidence type="ECO:0000313" key="9">
    <source>
        <dbReference type="Proteomes" id="UP000007463"/>
    </source>
</evidence>
<evidence type="ECO:0000259" key="7">
    <source>
        <dbReference type="Pfam" id="PF01545"/>
    </source>
</evidence>
<comment type="subcellular location">
    <subcellularLocation>
        <location evidence="1">Membrane</location>
        <topology evidence="1">Multi-pass membrane protein</topology>
    </subcellularLocation>
</comment>
<evidence type="ECO:0000256" key="5">
    <source>
        <dbReference type="ARBA" id="ARBA00023136"/>
    </source>
</evidence>
<dbReference type="Proteomes" id="UP000007463">
    <property type="component" value="Chromosome"/>
</dbReference>
<keyword evidence="3" id="KW-0862">Zinc</keyword>
<feature type="transmembrane region" description="Helical" evidence="6">
    <location>
        <begin position="115"/>
        <end position="137"/>
    </location>
</feature>
<evidence type="ECO:0000256" key="4">
    <source>
        <dbReference type="ARBA" id="ARBA00022989"/>
    </source>
</evidence>
<accession>F2IF06</accession>
<dbReference type="InterPro" id="IPR050681">
    <property type="entry name" value="CDF/SLC30A"/>
</dbReference>
<dbReference type="InterPro" id="IPR027469">
    <property type="entry name" value="Cation_efflux_TMD_sf"/>
</dbReference>
<keyword evidence="3" id="KW-0864">Zinc transport</keyword>
<organism evidence="8 9">
    <name type="scientific">Fluviicola taffensis (strain DSM 16823 / NCIMB 13979 / RW262)</name>
    <dbReference type="NCBI Taxonomy" id="755732"/>
    <lineage>
        <taxon>Bacteria</taxon>
        <taxon>Pseudomonadati</taxon>
        <taxon>Bacteroidota</taxon>
        <taxon>Flavobacteriia</taxon>
        <taxon>Flavobacteriales</taxon>
        <taxon>Crocinitomicaceae</taxon>
        <taxon>Fluviicola</taxon>
    </lineage>
</organism>
<keyword evidence="4 6" id="KW-1133">Transmembrane helix</keyword>
<dbReference type="SUPFAM" id="SSF161111">
    <property type="entry name" value="Cation efflux protein transmembrane domain-like"/>
    <property type="match status" value="1"/>
</dbReference>
<dbReference type="InterPro" id="IPR036163">
    <property type="entry name" value="HMA_dom_sf"/>
</dbReference>
<dbReference type="Pfam" id="PF01545">
    <property type="entry name" value="Cation_efflux"/>
    <property type="match status" value="1"/>
</dbReference>
<evidence type="ECO:0000256" key="1">
    <source>
        <dbReference type="ARBA" id="ARBA00004141"/>
    </source>
</evidence>
<dbReference type="KEGG" id="fte:Fluta_0465"/>
<feature type="transmembrane region" description="Helical" evidence="6">
    <location>
        <begin position="149"/>
        <end position="166"/>
    </location>
</feature>
<gene>
    <name evidence="8" type="ordered locus">Fluta_0465</name>
</gene>
<keyword evidence="3" id="KW-0406">Ion transport</keyword>
<evidence type="ECO:0000313" key="8">
    <source>
        <dbReference type="EMBL" id="AEA42471.1"/>
    </source>
</evidence>
<dbReference type="PANTHER" id="PTHR11562">
    <property type="entry name" value="CATION EFFLUX PROTEIN/ ZINC TRANSPORTER"/>
    <property type="match status" value="1"/>
</dbReference>
<evidence type="ECO:0000256" key="6">
    <source>
        <dbReference type="SAM" id="Phobius"/>
    </source>
</evidence>
<keyword evidence="2 6" id="KW-0812">Transmembrane</keyword>
<dbReference type="HOGENOM" id="CLU_072749_0_0_10"/>
<feature type="transmembrane region" description="Helical" evidence="6">
    <location>
        <begin position="178"/>
        <end position="199"/>
    </location>
</feature>
<reference evidence="8 9" key="1">
    <citation type="journal article" date="2011" name="Stand. Genomic Sci.">
        <title>Complete genome sequence of the gliding freshwater bacterium Fluviicola taffensis type strain (RW262).</title>
        <authorList>
            <person name="Woyke T."/>
            <person name="Chertkov O."/>
            <person name="Lapidus A."/>
            <person name="Nolan M."/>
            <person name="Lucas S."/>
            <person name="Del Rio T.G."/>
            <person name="Tice H."/>
            <person name="Cheng J.F."/>
            <person name="Tapia R."/>
            <person name="Han C."/>
            <person name="Goodwin L."/>
            <person name="Pitluck S."/>
            <person name="Liolios K."/>
            <person name="Pagani I."/>
            <person name="Ivanova N."/>
            <person name="Huntemann M."/>
            <person name="Mavromatis K."/>
            <person name="Mikhailova N."/>
            <person name="Pati A."/>
            <person name="Chen A."/>
            <person name="Palaniappan K."/>
            <person name="Land M."/>
            <person name="Hauser L."/>
            <person name="Brambilla E.M."/>
            <person name="Rohde M."/>
            <person name="Mwirichia R."/>
            <person name="Sikorski J."/>
            <person name="Tindall B.J."/>
            <person name="Goker M."/>
            <person name="Bristow J."/>
            <person name="Eisen J.A."/>
            <person name="Markowitz V."/>
            <person name="Hugenholtz P."/>
            <person name="Klenk H.P."/>
            <person name="Kyrpides N.C."/>
        </authorList>
    </citation>
    <scope>NUCLEOTIDE SEQUENCE [LARGE SCALE GENOMIC DNA]</scope>
    <source>
        <strain evidence="9">DSM 16823 / RW262 / RW262</strain>
    </source>
</reference>
<feature type="transmembrane region" description="Helical" evidence="6">
    <location>
        <begin position="220"/>
        <end position="237"/>
    </location>
</feature>